<feature type="transmembrane region" description="Helical" evidence="6">
    <location>
        <begin position="94"/>
        <end position="118"/>
    </location>
</feature>
<comment type="similarity">
    <text evidence="5">Belongs to the SAT4 family.</text>
</comment>
<feature type="transmembrane region" description="Helical" evidence="6">
    <location>
        <begin position="130"/>
        <end position="150"/>
    </location>
</feature>
<dbReference type="InterPro" id="IPR052337">
    <property type="entry name" value="SAT4-like"/>
</dbReference>
<dbReference type="Pfam" id="PF20684">
    <property type="entry name" value="Fung_rhodopsin"/>
    <property type="match status" value="1"/>
</dbReference>
<evidence type="ECO:0000256" key="4">
    <source>
        <dbReference type="ARBA" id="ARBA00023136"/>
    </source>
</evidence>
<comment type="caution">
    <text evidence="8">The sequence shown here is derived from an EMBL/GenBank/DDBJ whole genome shotgun (WGS) entry which is preliminary data.</text>
</comment>
<feature type="transmembrane region" description="Helical" evidence="6">
    <location>
        <begin position="52"/>
        <end position="74"/>
    </location>
</feature>
<dbReference type="PANTHER" id="PTHR33048:SF96">
    <property type="entry name" value="INTEGRAL MEMBRANE PROTEIN"/>
    <property type="match status" value="1"/>
</dbReference>
<dbReference type="Proteomes" id="UP000566819">
    <property type="component" value="Unassembled WGS sequence"/>
</dbReference>
<dbReference type="GO" id="GO:0016020">
    <property type="term" value="C:membrane"/>
    <property type="evidence" value="ECO:0007669"/>
    <property type="project" value="UniProtKB-SubCell"/>
</dbReference>
<protein>
    <recommendedName>
        <fullName evidence="7">Rhodopsin domain-containing protein</fullName>
    </recommendedName>
</protein>
<keyword evidence="4 6" id="KW-0472">Membrane</keyword>
<name>A0A8H4W5H4_9HELO</name>
<evidence type="ECO:0000256" key="3">
    <source>
        <dbReference type="ARBA" id="ARBA00022989"/>
    </source>
</evidence>
<evidence type="ECO:0000256" key="1">
    <source>
        <dbReference type="ARBA" id="ARBA00004141"/>
    </source>
</evidence>
<gene>
    <name evidence="8" type="ORF">G7Y89_g5695</name>
</gene>
<dbReference type="PANTHER" id="PTHR33048">
    <property type="entry name" value="PTH11-LIKE INTEGRAL MEMBRANE PROTEIN (AFU_ORTHOLOGUE AFUA_5G11245)"/>
    <property type="match status" value="1"/>
</dbReference>
<proteinExistence type="inferred from homology"/>
<dbReference type="OrthoDB" id="5022096at2759"/>
<comment type="subcellular location">
    <subcellularLocation>
        <location evidence="1">Membrane</location>
        <topology evidence="1">Multi-pass membrane protein</topology>
    </subcellularLocation>
</comment>
<evidence type="ECO:0000259" key="7">
    <source>
        <dbReference type="Pfam" id="PF20684"/>
    </source>
</evidence>
<keyword evidence="2 6" id="KW-0812">Transmembrane</keyword>
<feature type="transmembrane region" description="Helical" evidence="6">
    <location>
        <begin position="209"/>
        <end position="229"/>
    </location>
</feature>
<reference evidence="8 9" key="1">
    <citation type="submission" date="2020-03" db="EMBL/GenBank/DDBJ databases">
        <title>Draft Genome Sequence of Cudoniella acicularis.</title>
        <authorList>
            <person name="Buettner E."/>
            <person name="Kellner H."/>
        </authorList>
    </citation>
    <scope>NUCLEOTIDE SEQUENCE [LARGE SCALE GENOMIC DNA]</scope>
    <source>
        <strain evidence="8 9">DSM 108380</strain>
    </source>
</reference>
<accession>A0A8H4W5H4</accession>
<evidence type="ECO:0000256" key="2">
    <source>
        <dbReference type="ARBA" id="ARBA00022692"/>
    </source>
</evidence>
<evidence type="ECO:0000256" key="5">
    <source>
        <dbReference type="ARBA" id="ARBA00038359"/>
    </source>
</evidence>
<feature type="domain" description="Rhodopsin" evidence="7">
    <location>
        <begin position="36"/>
        <end position="269"/>
    </location>
</feature>
<sequence length="364" mass="40932">MTTIPPNPLPPDVDKGPLFLILTCILTVLSFTATFLRCWVRRAHRQLGWDDYLMVPTTLFTLVRTGIQIASVFHGNGRHVWYLSDEDTIWVVMAGWYTQLILFPSICLLKMSIALLLLRIKDTPRTKVAMWIMMAGLIATNLLPVIILLAECSPVQAYWNLSTGKCWNPKIRIYSIYLQVAYSILTDLICSFLPIVVLYSVRIPLRDKFLVCGLMSLGLIATTCAAIRASSLGIATSDLTYDYCIAAIWANTELHMAIIGANAACGRSIYKHFRYGLNPPDDSQVLSNPPYPSRTGYFRTSEPSLNLTGQAKAQTTSTITSTKEDIEFDNYPHTIKKQTEFIFLESRIESQEEPSRRAKDDEAS</sequence>
<evidence type="ECO:0000313" key="9">
    <source>
        <dbReference type="Proteomes" id="UP000566819"/>
    </source>
</evidence>
<dbReference type="EMBL" id="JAAMPI010000348">
    <property type="protein sequence ID" value="KAF4632430.1"/>
    <property type="molecule type" value="Genomic_DNA"/>
</dbReference>
<keyword evidence="3 6" id="KW-1133">Transmembrane helix</keyword>
<dbReference type="InterPro" id="IPR049326">
    <property type="entry name" value="Rhodopsin_dom_fungi"/>
</dbReference>
<evidence type="ECO:0000256" key="6">
    <source>
        <dbReference type="SAM" id="Phobius"/>
    </source>
</evidence>
<organism evidence="8 9">
    <name type="scientific">Cudoniella acicularis</name>
    <dbReference type="NCBI Taxonomy" id="354080"/>
    <lineage>
        <taxon>Eukaryota</taxon>
        <taxon>Fungi</taxon>
        <taxon>Dikarya</taxon>
        <taxon>Ascomycota</taxon>
        <taxon>Pezizomycotina</taxon>
        <taxon>Leotiomycetes</taxon>
        <taxon>Helotiales</taxon>
        <taxon>Tricladiaceae</taxon>
        <taxon>Cudoniella</taxon>
    </lineage>
</organism>
<feature type="transmembrane region" description="Helical" evidence="6">
    <location>
        <begin position="176"/>
        <end position="197"/>
    </location>
</feature>
<keyword evidence="9" id="KW-1185">Reference proteome</keyword>
<feature type="transmembrane region" description="Helical" evidence="6">
    <location>
        <begin position="18"/>
        <end position="40"/>
    </location>
</feature>
<dbReference type="AlphaFoldDB" id="A0A8H4W5H4"/>
<evidence type="ECO:0000313" key="8">
    <source>
        <dbReference type="EMBL" id="KAF4632430.1"/>
    </source>
</evidence>